<evidence type="ECO:0000313" key="2">
    <source>
        <dbReference type="EMBL" id="MFC6591428.1"/>
    </source>
</evidence>
<protein>
    <submittedName>
        <fullName evidence="2">Uncharacterized protein</fullName>
    </submittedName>
</protein>
<keyword evidence="3" id="KW-1185">Reference proteome</keyword>
<sequence>MGHVSDAERGQLSSQWANIEVLMIALAAGLGGALVARLPLDTALTLTFIMCIAGSLVPWAAAGRLERSGSQ</sequence>
<proteinExistence type="predicted"/>
<organism evidence="2 3">
    <name type="scientific">Deinococcus lacus</name>
    <dbReference type="NCBI Taxonomy" id="392561"/>
    <lineage>
        <taxon>Bacteria</taxon>
        <taxon>Thermotogati</taxon>
        <taxon>Deinococcota</taxon>
        <taxon>Deinococci</taxon>
        <taxon>Deinococcales</taxon>
        <taxon>Deinococcaceae</taxon>
        <taxon>Deinococcus</taxon>
    </lineage>
</organism>
<comment type="caution">
    <text evidence="2">The sequence shown here is derived from an EMBL/GenBank/DDBJ whole genome shotgun (WGS) entry which is preliminary data.</text>
</comment>
<reference evidence="3" key="1">
    <citation type="journal article" date="2019" name="Int. J. Syst. Evol. Microbiol.">
        <title>The Global Catalogue of Microorganisms (GCM) 10K type strain sequencing project: providing services to taxonomists for standard genome sequencing and annotation.</title>
        <authorList>
            <consortium name="The Broad Institute Genomics Platform"/>
            <consortium name="The Broad Institute Genome Sequencing Center for Infectious Disease"/>
            <person name="Wu L."/>
            <person name="Ma J."/>
        </authorList>
    </citation>
    <scope>NUCLEOTIDE SEQUENCE [LARGE SCALE GENOMIC DNA]</scope>
    <source>
        <strain evidence="3">CGMCC 1.15772</strain>
    </source>
</reference>
<name>A0ABW1YB88_9DEIO</name>
<dbReference type="Proteomes" id="UP001596297">
    <property type="component" value="Unassembled WGS sequence"/>
</dbReference>
<keyword evidence="1" id="KW-0472">Membrane</keyword>
<keyword evidence="1" id="KW-0812">Transmembrane</keyword>
<feature type="transmembrane region" description="Helical" evidence="1">
    <location>
        <begin position="44"/>
        <end position="62"/>
    </location>
</feature>
<evidence type="ECO:0000256" key="1">
    <source>
        <dbReference type="SAM" id="Phobius"/>
    </source>
</evidence>
<dbReference type="EMBL" id="JBHSWD010000001">
    <property type="protein sequence ID" value="MFC6591428.1"/>
    <property type="molecule type" value="Genomic_DNA"/>
</dbReference>
<keyword evidence="1" id="KW-1133">Transmembrane helix</keyword>
<evidence type="ECO:0000313" key="3">
    <source>
        <dbReference type="Proteomes" id="UP001596297"/>
    </source>
</evidence>
<accession>A0ABW1YB88</accession>
<feature type="transmembrane region" description="Helical" evidence="1">
    <location>
        <begin position="21"/>
        <end position="38"/>
    </location>
</feature>
<dbReference type="RefSeq" id="WP_380082432.1">
    <property type="nucleotide sequence ID" value="NZ_JBHSWD010000001.1"/>
</dbReference>
<gene>
    <name evidence="2" type="ORF">ACFP81_04990</name>
</gene>